<evidence type="ECO:0000256" key="1">
    <source>
        <dbReference type="SAM" id="Phobius"/>
    </source>
</evidence>
<keyword evidence="1" id="KW-1133">Transmembrane helix</keyword>
<name>A0A7J3ZLR8_9CREN</name>
<evidence type="ECO:0000313" key="2">
    <source>
        <dbReference type="EMBL" id="HHQ80380.1"/>
    </source>
</evidence>
<reference evidence="2" key="1">
    <citation type="journal article" date="2020" name="mSystems">
        <title>Genome- and Community-Level Interaction Insights into Carbon Utilization and Element Cycling Functions of Hydrothermarchaeota in Hydrothermal Sediment.</title>
        <authorList>
            <person name="Zhou Z."/>
            <person name="Liu Y."/>
            <person name="Xu W."/>
            <person name="Pan J."/>
            <person name="Luo Z.H."/>
            <person name="Li M."/>
        </authorList>
    </citation>
    <scope>NUCLEOTIDE SEQUENCE [LARGE SCALE GENOMIC DNA]</scope>
    <source>
        <strain evidence="2">SpSt-1116</strain>
    </source>
</reference>
<keyword evidence="1" id="KW-0812">Transmembrane</keyword>
<keyword evidence="1" id="KW-0472">Membrane</keyword>
<gene>
    <name evidence="2" type="ORF">ENM78_02815</name>
</gene>
<dbReference type="EMBL" id="DRZC01000034">
    <property type="protein sequence ID" value="HHQ80380.1"/>
    <property type="molecule type" value="Genomic_DNA"/>
</dbReference>
<organism evidence="2">
    <name type="scientific">Fervidicoccus fontis</name>
    <dbReference type="NCBI Taxonomy" id="683846"/>
    <lineage>
        <taxon>Archaea</taxon>
        <taxon>Thermoproteota</taxon>
        <taxon>Thermoprotei</taxon>
        <taxon>Fervidicoccales</taxon>
        <taxon>Fervidicoccaceae</taxon>
        <taxon>Fervidicoccus</taxon>
    </lineage>
</organism>
<accession>A0A7J3ZLR8</accession>
<feature type="transmembrane region" description="Helical" evidence="1">
    <location>
        <begin position="40"/>
        <end position="57"/>
    </location>
</feature>
<comment type="caution">
    <text evidence="2">The sequence shown here is derived from an EMBL/GenBank/DDBJ whole genome shotgun (WGS) entry which is preliminary data.</text>
</comment>
<dbReference type="AlphaFoldDB" id="A0A7J3ZLR8"/>
<feature type="transmembrane region" description="Helical" evidence="1">
    <location>
        <begin position="14"/>
        <end position="34"/>
    </location>
</feature>
<sequence length="61" mass="6694">MSGAEKSLKHGARLLRLVALVLLGSAVLLGLLAFAKTHKTYHIATMVLWATLFLVAYKMRV</sequence>
<protein>
    <submittedName>
        <fullName evidence="2">Uncharacterized protein</fullName>
    </submittedName>
</protein>
<proteinExistence type="predicted"/>